<gene>
    <name evidence="2" type="ORF">CCHR01_14730</name>
</gene>
<dbReference type="EMBL" id="JAQOWY010000402">
    <property type="protein sequence ID" value="KAK1842640.1"/>
    <property type="molecule type" value="Genomic_DNA"/>
</dbReference>
<proteinExistence type="predicted"/>
<name>A0AAD9EBM3_9PEZI</name>
<evidence type="ECO:0000313" key="3">
    <source>
        <dbReference type="Proteomes" id="UP001243330"/>
    </source>
</evidence>
<dbReference type="PANTHER" id="PTHR33112:SF16">
    <property type="entry name" value="HETEROKARYON INCOMPATIBILITY DOMAIN-CONTAINING PROTEIN"/>
    <property type="match status" value="1"/>
</dbReference>
<protein>
    <submittedName>
        <fullName evidence="2">Tol protein</fullName>
    </submittedName>
</protein>
<feature type="domain" description="Heterokaryon incompatibility" evidence="1">
    <location>
        <begin position="219"/>
        <end position="367"/>
    </location>
</feature>
<accession>A0AAD9EBM3</accession>
<reference evidence="2" key="1">
    <citation type="submission" date="2023-01" db="EMBL/GenBank/DDBJ databases">
        <title>Colletotrichum chrysophilum M932 genome sequence.</title>
        <authorList>
            <person name="Baroncelli R."/>
        </authorList>
    </citation>
    <scope>NUCLEOTIDE SEQUENCE</scope>
    <source>
        <strain evidence="2">M932</strain>
    </source>
</reference>
<dbReference type="AlphaFoldDB" id="A0AAD9EBM3"/>
<comment type="caution">
    <text evidence="2">The sequence shown here is derived from an EMBL/GenBank/DDBJ whole genome shotgun (WGS) entry which is preliminary data.</text>
</comment>
<dbReference type="Proteomes" id="UP001243330">
    <property type="component" value="Unassembled WGS sequence"/>
</dbReference>
<dbReference type="PANTHER" id="PTHR33112">
    <property type="entry name" value="DOMAIN PROTEIN, PUTATIVE-RELATED"/>
    <property type="match status" value="1"/>
</dbReference>
<dbReference type="Pfam" id="PF06985">
    <property type="entry name" value="HET"/>
    <property type="match status" value="1"/>
</dbReference>
<dbReference type="InterPro" id="IPR010730">
    <property type="entry name" value="HET"/>
</dbReference>
<evidence type="ECO:0000313" key="2">
    <source>
        <dbReference type="EMBL" id="KAK1842640.1"/>
    </source>
</evidence>
<keyword evidence="3" id="KW-1185">Reference proteome</keyword>
<sequence length="706" mass="79451">MESQLCQTCAGIFTGERVLREDRPHHQSRNDVLQAAKSGCHLCSFMTKSLAFQLFDGNQPFKANWYLSYPKMSTTNKPRLRLTIDAGWDEEDDVSESSYATNSSLDCKNIDGQGYVKLPKTGTEMKGPNKSGFAPIWGFEMVPTSNASSYVRSYEPPAQLGSPGSWTPVHKWLKDCLKNHQQCSKHIDTNYRPTRLVEIVNSTTVRVVEHLDAKACPAYASFSHCWGQAKTLKLLQTNKVELQNGIEIATLPASYKEALDVMVGFGIKFIWIDSLCIIQDSKDDWRAEAATMCDVYRNSLLNISACAAAENSELSFQNRDTGTIRPMEVFPKWRGIKNERFLVTNTDIWMQEVEESPLYRRSWVLQEARLSTRNLCLTRNQLWWGCRGGTFCETWPDGLPNDMDNAKGRERASASGQTFTHFMWCSLVEKYTTCGITVLSDRMIAIAGLATAYHEDFAGDEYIAGMWRSQLRQSLCWVAGPDEMVPMKYRTTEYRAPSWSWASVEGGVYFHHTRYGPDGNHPTSVCDVLDIKLSKVGPSPYGEVTGGFLRLRAPLVEVEVGDEALRFQGADGGFHLIPGTAEDLDQERWNFDQYTSVVLDEYTSYIEAMISHISAPAIDLSKSVEFNAAKRMTRVAEQWTKADGRLFCAPIIEWNSPEGSEGAGIVLVLPNSGPVGCYQRVGSFRWKGEKVQSHLHSLKLREFNII</sequence>
<evidence type="ECO:0000259" key="1">
    <source>
        <dbReference type="Pfam" id="PF06985"/>
    </source>
</evidence>
<organism evidence="2 3">
    <name type="scientific">Colletotrichum chrysophilum</name>
    <dbReference type="NCBI Taxonomy" id="1836956"/>
    <lineage>
        <taxon>Eukaryota</taxon>
        <taxon>Fungi</taxon>
        <taxon>Dikarya</taxon>
        <taxon>Ascomycota</taxon>
        <taxon>Pezizomycotina</taxon>
        <taxon>Sordariomycetes</taxon>
        <taxon>Hypocreomycetidae</taxon>
        <taxon>Glomerellales</taxon>
        <taxon>Glomerellaceae</taxon>
        <taxon>Colletotrichum</taxon>
        <taxon>Colletotrichum gloeosporioides species complex</taxon>
    </lineage>
</organism>